<dbReference type="CDD" id="cd12797">
    <property type="entry name" value="M23_peptidase"/>
    <property type="match status" value="1"/>
</dbReference>
<feature type="compositionally biased region" description="Basic and acidic residues" evidence="1">
    <location>
        <begin position="266"/>
        <end position="278"/>
    </location>
</feature>
<dbReference type="PANTHER" id="PTHR21666">
    <property type="entry name" value="PEPTIDASE-RELATED"/>
    <property type="match status" value="1"/>
</dbReference>
<dbReference type="Proteomes" id="UP000824496">
    <property type="component" value="Chromosome"/>
</dbReference>
<keyword evidence="5" id="KW-1185">Reference proteome</keyword>
<dbReference type="SUPFAM" id="SSF51261">
    <property type="entry name" value="Duplicated hybrid motif"/>
    <property type="match status" value="1"/>
</dbReference>
<keyword evidence="2" id="KW-1133">Transmembrane helix</keyword>
<dbReference type="Gene3D" id="2.70.70.10">
    <property type="entry name" value="Glucose Permease (Domain IIA)"/>
    <property type="match status" value="1"/>
</dbReference>
<keyword evidence="2" id="KW-0812">Transmembrane</keyword>
<dbReference type="PANTHER" id="PTHR21666:SF270">
    <property type="entry name" value="MUREIN HYDROLASE ACTIVATOR ENVC"/>
    <property type="match status" value="1"/>
</dbReference>
<evidence type="ECO:0000256" key="2">
    <source>
        <dbReference type="SAM" id="Phobius"/>
    </source>
</evidence>
<gene>
    <name evidence="4" type="ORF">MANAM107_09430</name>
</gene>
<dbReference type="Pfam" id="PF01551">
    <property type="entry name" value="Peptidase_M23"/>
    <property type="match status" value="1"/>
</dbReference>
<evidence type="ECO:0000256" key="1">
    <source>
        <dbReference type="SAM" id="MobiDB-lite"/>
    </source>
</evidence>
<feature type="transmembrane region" description="Helical" evidence="2">
    <location>
        <begin position="21"/>
        <end position="39"/>
    </location>
</feature>
<reference evidence="4 5" key="1">
    <citation type="submission" date="2021-08" db="EMBL/GenBank/DDBJ databases">
        <title>Whole genome sequence of novel Actinomyces species strain MAS-1.</title>
        <authorList>
            <person name="Saito M."/>
            <person name="Kuwahara N."/>
            <person name="Takizawa T."/>
            <person name="Gotouda H."/>
            <person name="Ochiai T."/>
        </authorList>
    </citation>
    <scope>NUCLEOTIDE SEQUENCE [LARGE SCALE GENOMIC DNA]</scope>
    <source>
        <strain evidence="4 5">MAS-1</strain>
    </source>
</reference>
<proteinExistence type="predicted"/>
<protein>
    <submittedName>
        <fullName evidence="4">Peptidase</fullName>
    </submittedName>
</protein>
<accession>A0ABN6K3C6</accession>
<dbReference type="RefSeq" id="WP_223911751.1">
    <property type="nucleotide sequence ID" value="NZ_AP025017.1"/>
</dbReference>
<feature type="domain" description="M23ase beta-sheet core" evidence="3">
    <location>
        <begin position="184"/>
        <end position="244"/>
    </location>
</feature>
<dbReference type="InterPro" id="IPR011055">
    <property type="entry name" value="Dup_hybrid_motif"/>
</dbReference>
<dbReference type="EMBL" id="AP025017">
    <property type="protein sequence ID" value="BDA64109.1"/>
    <property type="molecule type" value="Genomic_DNA"/>
</dbReference>
<sequence>MSWLQRSLGTIRRGISRWTDWWFRLLLIAMLLVLLSRHVIVEVPAGVGLIVIVICVVLVYIRPPASGRSPVRVGAPVRGAWAALNSPGQAVPSHGTRVYGQAYAVDLYQLTPGTPRRLGWSLRGRPPEDSPCFGQPVLAVAPGRVVVASHSQRDHRSRSTWPLLVGMLTIEAFLRQLAGVGWILGNHVIVEHEDEQGPYFSVYAHLRRGSLRVRAGERVEAGQQLAQVGSTGNSSEPHLHIHLMDRPRLAEASGVPWLFDWESEESPARDPRLPERPPRRTALAGMPTNGQVFHPL</sequence>
<evidence type="ECO:0000259" key="3">
    <source>
        <dbReference type="Pfam" id="PF01551"/>
    </source>
</evidence>
<dbReference type="InterPro" id="IPR016047">
    <property type="entry name" value="M23ase_b-sheet_dom"/>
</dbReference>
<organism evidence="4 5">
    <name type="scientific">Actinomyces capricornis</name>
    <dbReference type="NCBI Taxonomy" id="2755559"/>
    <lineage>
        <taxon>Bacteria</taxon>
        <taxon>Bacillati</taxon>
        <taxon>Actinomycetota</taxon>
        <taxon>Actinomycetes</taxon>
        <taxon>Actinomycetales</taxon>
        <taxon>Actinomycetaceae</taxon>
        <taxon>Actinomyces</taxon>
    </lineage>
</organism>
<keyword evidence="2" id="KW-0472">Membrane</keyword>
<evidence type="ECO:0000313" key="5">
    <source>
        <dbReference type="Proteomes" id="UP000824496"/>
    </source>
</evidence>
<dbReference type="InterPro" id="IPR050570">
    <property type="entry name" value="Cell_wall_metabolism_enzyme"/>
</dbReference>
<feature type="transmembrane region" description="Helical" evidence="2">
    <location>
        <begin position="45"/>
        <end position="62"/>
    </location>
</feature>
<feature type="region of interest" description="Disordered" evidence="1">
    <location>
        <begin position="266"/>
        <end position="296"/>
    </location>
</feature>
<name>A0ABN6K3C6_9ACTO</name>
<evidence type="ECO:0000313" key="4">
    <source>
        <dbReference type="EMBL" id="BDA64109.1"/>
    </source>
</evidence>